<evidence type="ECO:0000256" key="15">
    <source>
        <dbReference type="SAM" id="MobiDB-lite"/>
    </source>
</evidence>
<evidence type="ECO:0000259" key="16">
    <source>
        <dbReference type="PROSITE" id="PS50969"/>
    </source>
</evidence>
<feature type="region of interest" description="Disordered" evidence="15">
    <location>
        <begin position="20"/>
        <end position="96"/>
    </location>
</feature>
<feature type="compositionally biased region" description="Low complexity" evidence="15">
    <location>
        <begin position="476"/>
        <end position="497"/>
    </location>
</feature>
<comment type="function">
    <text evidence="14">Essential component of the TIM23 complex, a complex that mediates the translocation of transit peptide-containing proteins across the mitochondrial inner membrane.</text>
</comment>
<dbReference type="InterPro" id="IPR023214">
    <property type="entry name" value="HAD_sf"/>
</dbReference>
<comment type="subcellular location">
    <subcellularLocation>
        <location evidence="1 14">Mitochondrion inner membrane</location>
        <topology evidence="1 14">Single-pass membrane protein</topology>
    </subcellularLocation>
</comment>
<comment type="caution">
    <text evidence="17">The sequence shown here is derived from an EMBL/GenBank/DDBJ whole genome shotgun (WGS) entry which is preliminary data.</text>
</comment>
<evidence type="ECO:0000256" key="11">
    <source>
        <dbReference type="ARBA" id="ARBA00023128"/>
    </source>
</evidence>
<dbReference type="SMART" id="SM00577">
    <property type="entry name" value="CPDc"/>
    <property type="match status" value="1"/>
</dbReference>
<evidence type="ECO:0000256" key="1">
    <source>
        <dbReference type="ARBA" id="ARBA00004434"/>
    </source>
</evidence>
<evidence type="ECO:0000256" key="5">
    <source>
        <dbReference type="ARBA" id="ARBA00022692"/>
    </source>
</evidence>
<dbReference type="SUPFAM" id="SSF56784">
    <property type="entry name" value="HAD-like"/>
    <property type="match status" value="1"/>
</dbReference>
<proteinExistence type="inferred from homology"/>
<dbReference type="PANTHER" id="PTHR12210">
    <property type="entry name" value="DULLARD PROTEIN PHOSPHATASE"/>
    <property type="match status" value="1"/>
</dbReference>
<evidence type="ECO:0000256" key="7">
    <source>
        <dbReference type="ARBA" id="ARBA00022927"/>
    </source>
</evidence>
<dbReference type="PROSITE" id="PS50969">
    <property type="entry name" value="FCP1"/>
    <property type="match status" value="1"/>
</dbReference>
<sequence>MLSVVSRSVSRRVLVQSTRCMAQKVPKSPNFNSSSSPPTSSSTPNIDSKETESPLTSEQIKEPVLTRSSVPSLDFSPLDPTEQRTGASSRDSLSSADRQRRMYARIAFGLFTLGIGLNVAFMGREWEPEELEAKKMTLENAPAGRWERTKNRYSEMFSYFSDPVMTELLPPRTAAQYPPSLKPYTLLVSVDDLLVTSTWDRQHGWRTAKRPGVDYFLAYISQFYEVVVFTTQYSYTAMPILDKLDRYNFYIEHRLFREHTRSHNGEVVKDLSYLNRDLSKVILLDTHPEHAATHPENSVIIPGWKGDPKDNGLVAMIPFLESIAIYKPTDVRPILTAYHGKNIPLEYAKREAEGKQKHIENWKHNTGTTSNSFGGFLGVSSRSTQNAPPTYLEQKRKEAQQQYLEEQAHIAKNKDYLESLLKHEQDVMAAQAPNNIWEMIDTMRGNPKVLDESNIPPPPPPPPGMGFVMPPPQPPATATTIAPTPATSQTPTPTKSS</sequence>
<gene>
    <name evidence="17" type="ORF">J3R30DRAFT_3299451</name>
</gene>
<feature type="compositionally biased region" description="Low complexity" evidence="15">
    <location>
        <begin position="28"/>
        <end position="45"/>
    </location>
</feature>
<evidence type="ECO:0000313" key="17">
    <source>
        <dbReference type="EMBL" id="KAJ4471462.1"/>
    </source>
</evidence>
<reference evidence="17" key="1">
    <citation type="submission" date="2022-08" db="EMBL/GenBank/DDBJ databases">
        <title>A Global Phylogenomic Analysis of the Shiitake Genus Lentinula.</title>
        <authorList>
            <consortium name="DOE Joint Genome Institute"/>
            <person name="Sierra-Patev S."/>
            <person name="Min B."/>
            <person name="Naranjo-Ortiz M."/>
            <person name="Looney B."/>
            <person name="Konkel Z."/>
            <person name="Slot J.C."/>
            <person name="Sakamoto Y."/>
            <person name="Steenwyk J.L."/>
            <person name="Rokas A."/>
            <person name="Carro J."/>
            <person name="Camarero S."/>
            <person name="Ferreira P."/>
            <person name="Molpeceres G."/>
            <person name="Ruiz-Duenas F.J."/>
            <person name="Serrano A."/>
            <person name="Henrissat B."/>
            <person name="Drula E."/>
            <person name="Hughes K.W."/>
            <person name="Mata J.L."/>
            <person name="Ishikawa N.K."/>
            <person name="Vargas-Isla R."/>
            <person name="Ushijima S."/>
            <person name="Smith C.A."/>
            <person name="Ahrendt S."/>
            <person name="Andreopoulos W."/>
            <person name="He G."/>
            <person name="Labutti K."/>
            <person name="Lipzen A."/>
            <person name="Ng V."/>
            <person name="Riley R."/>
            <person name="Sandor L."/>
            <person name="Barry K."/>
            <person name="Martinez A.T."/>
            <person name="Xiao Y."/>
            <person name="Gibbons J.G."/>
            <person name="Terashima K."/>
            <person name="Grigoriev I.V."/>
            <person name="Hibbett D.S."/>
        </authorList>
    </citation>
    <scope>NUCLEOTIDE SEQUENCE</scope>
    <source>
        <strain evidence="17">JLM2183</strain>
    </source>
</reference>
<evidence type="ECO:0000256" key="3">
    <source>
        <dbReference type="ARBA" id="ARBA00020799"/>
    </source>
</evidence>
<dbReference type="OrthoDB" id="287041at2759"/>
<keyword evidence="9" id="KW-1133">Transmembrane helix</keyword>
<keyword evidence="18" id="KW-1185">Reference proteome</keyword>
<feature type="compositionally biased region" description="Pro residues" evidence="15">
    <location>
        <begin position="455"/>
        <end position="475"/>
    </location>
</feature>
<feature type="region of interest" description="Disordered" evidence="15">
    <location>
        <begin position="451"/>
        <end position="497"/>
    </location>
</feature>
<feature type="compositionally biased region" description="Low complexity" evidence="15">
    <location>
        <begin position="84"/>
        <end position="96"/>
    </location>
</feature>
<dbReference type="InterPro" id="IPR004274">
    <property type="entry name" value="FCP1_dom"/>
</dbReference>
<dbReference type="InterPro" id="IPR036412">
    <property type="entry name" value="HAD-like_sf"/>
</dbReference>
<keyword evidence="12" id="KW-0472">Membrane</keyword>
<accession>A0A9W9A0C4</accession>
<evidence type="ECO:0000256" key="6">
    <source>
        <dbReference type="ARBA" id="ARBA00022792"/>
    </source>
</evidence>
<evidence type="ECO:0000256" key="2">
    <source>
        <dbReference type="ARBA" id="ARBA00006344"/>
    </source>
</evidence>
<evidence type="ECO:0000256" key="14">
    <source>
        <dbReference type="RuleBase" id="RU365079"/>
    </source>
</evidence>
<dbReference type="GO" id="GO:0015031">
    <property type="term" value="P:protein transport"/>
    <property type="evidence" value="ECO:0007669"/>
    <property type="project" value="UniProtKB-KW"/>
</dbReference>
<name>A0A9W9A0C4_9AGAR</name>
<keyword evidence="6" id="KW-0999">Mitochondrion inner membrane</keyword>
<dbReference type="AlphaFoldDB" id="A0A9W9A0C4"/>
<protein>
    <recommendedName>
        <fullName evidence="3 14">Mitochondrial import inner membrane translocase subunit TIM50</fullName>
    </recommendedName>
</protein>
<dbReference type="FunFam" id="3.40.50.1000:FF:000019">
    <property type="entry name" value="Mitochondrial import inner membrane translocase subunit TIM50"/>
    <property type="match status" value="1"/>
</dbReference>
<dbReference type="InterPro" id="IPR050365">
    <property type="entry name" value="TIM50"/>
</dbReference>
<keyword evidence="5" id="KW-0812">Transmembrane</keyword>
<dbReference type="Pfam" id="PF03031">
    <property type="entry name" value="NIF"/>
    <property type="match status" value="1"/>
</dbReference>
<feature type="domain" description="FCP1 homology" evidence="16">
    <location>
        <begin position="179"/>
        <end position="323"/>
    </location>
</feature>
<dbReference type="GO" id="GO:0005744">
    <property type="term" value="C:TIM23 mitochondrial import inner membrane translocase complex"/>
    <property type="evidence" value="ECO:0007669"/>
    <property type="project" value="UniProtKB-UniRule"/>
</dbReference>
<keyword evidence="10 14" id="KW-0811">Translocation</keyword>
<dbReference type="CDD" id="cd07521">
    <property type="entry name" value="HAD_FCP1-like"/>
    <property type="match status" value="1"/>
</dbReference>
<comment type="subunit">
    <text evidence="13">Component of the TIM23 complex, at least composed of TIM23, TIM17 and TIM50. Interacts with preproteins in transit.</text>
</comment>
<keyword evidence="11 14" id="KW-0496">Mitochondrion</keyword>
<evidence type="ECO:0000256" key="4">
    <source>
        <dbReference type="ARBA" id="ARBA00022448"/>
    </source>
</evidence>
<evidence type="ECO:0000256" key="12">
    <source>
        <dbReference type="ARBA" id="ARBA00023136"/>
    </source>
</evidence>
<evidence type="ECO:0000256" key="13">
    <source>
        <dbReference type="ARBA" id="ARBA00065975"/>
    </source>
</evidence>
<evidence type="ECO:0000256" key="8">
    <source>
        <dbReference type="ARBA" id="ARBA00022946"/>
    </source>
</evidence>
<evidence type="ECO:0000256" key="10">
    <source>
        <dbReference type="ARBA" id="ARBA00023010"/>
    </source>
</evidence>
<keyword evidence="8 14" id="KW-0809">Transit peptide</keyword>
<keyword evidence="4 14" id="KW-0813">Transport</keyword>
<comment type="similarity">
    <text evidence="2 14">Belongs to the TIM50 family.</text>
</comment>
<dbReference type="Proteomes" id="UP001150266">
    <property type="component" value="Unassembled WGS sequence"/>
</dbReference>
<dbReference type="EMBL" id="JAOTPV010000022">
    <property type="protein sequence ID" value="KAJ4471462.1"/>
    <property type="molecule type" value="Genomic_DNA"/>
</dbReference>
<organism evidence="17 18">
    <name type="scientific">Lentinula aciculospora</name>
    <dbReference type="NCBI Taxonomy" id="153920"/>
    <lineage>
        <taxon>Eukaryota</taxon>
        <taxon>Fungi</taxon>
        <taxon>Dikarya</taxon>
        <taxon>Basidiomycota</taxon>
        <taxon>Agaricomycotina</taxon>
        <taxon>Agaricomycetes</taxon>
        <taxon>Agaricomycetidae</taxon>
        <taxon>Agaricales</taxon>
        <taxon>Marasmiineae</taxon>
        <taxon>Omphalotaceae</taxon>
        <taxon>Lentinula</taxon>
    </lineage>
</organism>
<evidence type="ECO:0000256" key="9">
    <source>
        <dbReference type="ARBA" id="ARBA00022989"/>
    </source>
</evidence>
<keyword evidence="7 14" id="KW-0653">Protein transport</keyword>
<dbReference type="Gene3D" id="3.40.50.1000">
    <property type="entry name" value="HAD superfamily/HAD-like"/>
    <property type="match status" value="1"/>
</dbReference>
<evidence type="ECO:0000313" key="18">
    <source>
        <dbReference type="Proteomes" id="UP001150266"/>
    </source>
</evidence>